<dbReference type="Pfam" id="PF01255">
    <property type="entry name" value="Prenyltransf"/>
    <property type="match status" value="1"/>
</dbReference>
<keyword evidence="2" id="KW-0460">Magnesium</keyword>
<sequence>MSQTKNIPTCIGIIPDGNRRWAKERGLPAFEGHRQGINALERAALSARDFGIKHTVVYAFSTENWGRPAEEVSYLMDLFEEMAKKFLERLGKENVGVRFVGQLGRLSEKLQNAMQDAEEKSPKNPDLTLWICLSYGGRADIVQAANSLAKESKPITEDSLAGRLWAASMPNPDLIIRTSGEQRISNFMLWQGAYSELFFPKVYWPEFTKDNLELILKEYAERERRIGR</sequence>
<protein>
    <recommendedName>
        <fullName evidence="2">Isoprenyl transferase</fullName>
        <ecNumber evidence="2">2.5.1.-</ecNumber>
    </recommendedName>
</protein>
<dbReference type="AlphaFoldDB" id="A0A0G1IE15"/>
<dbReference type="GO" id="GO:0016094">
    <property type="term" value="P:polyprenol biosynthetic process"/>
    <property type="evidence" value="ECO:0007669"/>
    <property type="project" value="TreeGrafter"/>
</dbReference>
<dbReference type="InterPro" id="IPR018520">
    <property type="entry name" value="UPP_synth-like_CS"/>
</dbReference>
<feature type="binding site" evidence="2">
    <location>
        <position position="65"/>
    </location>
    <ligand>
        <name>substrate</name>
    </ligand>
</feature>
<feature type="binding site" evidence="2">
    <location>
        <begin position="183"/>
        <end position="185"/>
    </location>
    <ligand>
        <name>substrate</name>
    </ligand>
</feature>
<feature type="active site" description="Proton acceptor" evidence="2">
    <location>
        <position position="64"/>
    </location>
</feature>
<dbReference type="InterPro" id="IPR001441">
    <property type="entry name" value="UPP_synth-like"/>
</dbReference>
<dbReference type="Proteomes" id="UP000033977">
    <property type="component" value="Unassembled WGS sequence"/>
</dbReference>
<comment type="function">
    <text evidence="2">Catalyzes the condensation of isopentenyl diphosphate (IPP) with allylic pyrophosphates generating different type of terpenoids.</text>
</comment>
<dbReference type="NCBIfam" id="TIGR00055">
    <property type="entry name" value="uppS"/>
    <property type="match status" value="1"/>
</dbReference>
<dbReference type="EC" id="2.5.1.-" evidence="2"/>
<gene>
    <name evidence="3" type="ORF">UW49_C0002G0002</name>
</gene>
<dbReference type="EMBL" id="LCIN01000002">
    <property type="protein sequence ID" value="KKT57606.1"/>
    <property type="molecule type" value="Genomic_DNA"/>
</dbReference>
<dbReference type="SUPFAM" id="SSF64005">
    <property type="entry name" value="Undecaprenyl diphosphate synthase"/>
    <property type="match status" value="1"/>
</dbReference>
<feature type="binding site" evidence="2">
    <location>
        <position position="67"/>
    </location>
    <ligand>
        <name>substrate</name>
    </ligand>
</feature>
<dbReference type="GO" id="GO:0000287">
    <property type="term" value="F:magnesium ion binding"/>
    <property type="evidence" value="ECO:0007669"/>
    <property type="project" value="UniProtKB-UniRule"/>
</dbReference>
<dbReference type="InterPro" id="IPR036424">
    <property type="entry name" value="UPP_synth-like_sf"/>
</dbReference>
<comment type="subunit">
    <text evidence="2">Homodimer.</text>
</comment>
<evidence type="ECO:0000313" key="4">
    <source>
        <dbReference type="Proteomes" id="UP000033977"/>
    </source>
</evidence>
<evidence type="ECO:0000256" key="2">
    <source>
        <dbReference type="HAMAP-Rule" id="MF_01139"/>
    </source>
</evidence>
<keyword evidence="1 2" id="KW-0808">Transferase</keyword>
<dbReference type="GO" id="GO:0045547">
    <property type="term" value="F:ditrans,polycis-polyprenyl diphosphate synthase [(2E,6E)-farnesyl diphosphate specific] activity"/>
    <property type="evidence" value="ECO:0007669"/>
    <property type="project" value="TreeGrafter"/>
</dbReference>
<proteinExistence type="inferred from homology"/>
<feature type="binding site" evidence="2">
    <location>
        <position position="177"/>
    </location>
    <ligand>
        <name>substrate</name>
    </ligand>
</feature>
<dbReference type="PATRIC" id="fig|1618652.3.peg.103"/>
<evidence type="ECO:0000256" key="1">
    <source>
        <dbReference type="ARBA" id="ARBA00022679"/>
    </source>
</evidence>
<feature type="active site" evidence="2">
    <location>
        <position position="16"/>
    </location>
</feature>
<feature type="binding site" evidence="2">
    <location>
        <begin position="17"/>
        <end position="20"/>
    </location>
    <ligand>
        <name>substrate</name>
    </ligand>
</feature>
<accession>A0A0G1IE15</accession>
<reference evidence="3 4" key="1">
    <citation type="journal article" date="2015" name="Nature">
        <title>rRNA introns, odd ribosomes, and small enigmatic genomes across a large radiation of phyla.</title>
        <authorList>
            <person name="Brown C.T."/>
            <person name="Hug L.A."/>
            <person name="Thomas B.C."/>
            <person name="Sharon I."/>
            <person name="Castelle C.J."/>
            <person name="Singh A."/>
            <person name="Wilkins M.J."/>
            <person name="Williams K.H."/>
            <person name="Banfield J.F."/>
        </authorList>
    </citation>
    <scope>NUCLEOTIDE SEQUENCE [LARGE SCALE GENOMIC DNA]</scope>
</reference>
<comment type="cofactor">
    <cofactor evidence="2">
        <name>Mg(2+)</name>
        <dbReference type="ChEBI" id="CHEBI:18420"/>
    </cofactor>
    <text evidence="2">Binds 2 magnesium ions per subunit.</text>
</comment>
<feature type="binding site" evidence="2">
    <location>
        <begin position="61"/>
        <end position="63"/>
    </location>
    <ligand>
        <name>substrate</name>
    </ligand>
</feature>
<dbReference type="HAMAP" id="MF_01139">
    <property type="entry name" value="ISPT"/>
    <property type="match status" value="1"/>
</dbReference>
<feature type="binding site" evidence="2">
    <location>
        <position position="33"/>
    </location>
    <ligand>
        <name>substrate</name>
    </ligand>
</feature>
<name>A0A0G1IE15_9BACT</name>
<organism evidence="3 4">
    <name type="scientific">Candidatus Giovannonibacteria bacterium GW2011_GWB1_44_23</name>
    <dbReference type="NCBI Taxonomy" id="1618652"/>
    <lineage>
        <taxon>Bacteria</taxon>
        <taxon>Candidatus Giovannoniibacteriota</taxon>
    </lineage>
</organism>
<dbReference type="PANTHER" id="PTHR10291:SF0">
    <property type="entry name" value="DEHYDRODOLICHYL DIPHOSPHATE SYNTHASE 2"/>
    <property type="match status" value="1"/>
</dbReference>
<dbReference type="PROSITE" id="PS01066">
    <property type="entry name" value="UPP_SYNTHASE"/>
    <property type="match status" value="1"/>
</dbReference>
<feature type="binding site" evidence="2">
    <location>
        <position position="16"/>
    </location>
    <ligand>
        <name>Mg(2+)</name>
        <dbReference type="ChEBI" id="CHEBI:18420"/>
    </ligand>
</feature>
<dbReference type="PANTHER" id="PTHR10291">
    <property type="entry name" value="DEHYDRODOLICHYL DIPHOSPHATE SYNTHASE FAMILY MEMBER"/>
    <property type="match status" value="1"/>
</dbReference>
<dbReference type="CDD" id="cd00475">
    <property type="entry name" value="Cis_IPPS"/>
    <property type="match status" value="1"/>
</dbReference>
<comment type="caution">
    <text evidence="3">The sequence shown here is derived from an EMBL/GenBank/DDBJ whole genome shotgun (WGS) entry which is preliminary data.</text>
</comment>
<feature type="binding site" evidence="2">
    <location>
        <position position="21"/>
    </location>
    <ligand>
        <name>substrate</name>
    </ligand>
</feature>
<comment type="similarity">
    <text evidence="2">Belongs to the UPP synthase family.</text>
</comment>
<comment type="caution">
    <text evidence="2">Lacks conserved residue(s) required for the propagation of feature annotation.</text>
</comment>
<keyword evidence="2" id="KW-0479">Metal-binding</keyword>
<evidence type="ECO:0000313" key="3">
    <source>
        <dbReference type="EMBL" id="KKT57606.1"/>
    </source>
</evidence>
<dbReference type="Gene3D" id="3.40.1180.10">
    <property type="entry name" value="Decaprenyl diphosphate synthase-like"/>
    <property type="match status" value="1"/>
</dbReference>
<feature type="binding site" evidence="2">
    <location>
        <position position="196"/>
    </location>
    <ligand>
        <name>Mg(2+)</name>
        <dbReference type="ChEBI" id="CHEBI:18420"/>
    </ligand>
</feature>